<evidence type="ECO:0000256" key="6">
    <source>
        <dbReference type="ARBA" id="ARBA00022723"/>
    </source>
</evidence>
<comment type="pathway">
    <text evidence="3">Secondary metabolite metabolism; methylglyoxal degradation; (R)-lactate from methylglyoxal: step 2/2.</text>
</comment>
<dbReference type="GO" id="GO:0046872">
    <property type="term" value="F:metal ion binding"/>
    <property type="evidence" value="ECO:0007669"/>
    <property type="project" value="UniProtKB-KW"/>
</dbReference>
<comment type="cofactor">
    <cofactor evidence="2">
        <name>Zn(2+)</name>
        <dbReference type="ChEBI" id="CHEBI:29105"/>
    </cofactor>
</comment>
<dbReference type="Pfam" id="PF16123">
    <property type="entry name" value="HAGH_C"/>
    <property type="match status" value="1"/>
</dbReference>
<dbReference type="PANTHER" id="PTHR11935:SF94">
    <property type="entry name" value="TENZING NORGAY, ISOFORM C"/>
    <property type="match status" value="1"/>
</dbReference>
<evidence type="ECO:0000256" key="1">
    <source>
        <dbReference type="ARBA" id="ARBA00001623"/>
    </source>
</evidence>
<evidence type="ECO:0000256" key="7">
    <source>
        <dbReference type="ARBA" id="ARBA00022801"/>
    </source>
</evidence>
<sequence length="285" mass="31572">MFRVISSVLPERAVQGITAAYFKANSWYNLGSGKFHSTQELVTYSKMKVNILPALSDNYMYLLIDDTTKEAAIVDPVEPKTVIKAVEDAGGNSDLVAQFPSKLKVLGGDDRINALTQKVSHGDTLSVGSLKIDCLFTPCHTQGHICYHVTNTEDPSDTLFLGGCGKFFEGNATEMHRALIEILGTLPDNTHVYCGHEYAINNLLFGLHVEPNNAVLQEKLKWVKQRRKDEKPSVPSTIGEEKQINPFMRVNEPTVQQHTKTEGAVETMAALRAEKDKFKPPVVDL</sequence>
<dbReference type="SUPFAM" id="SSF56281">
    <property type="entry name" value="Metallo-hydrolase/oxidoreductase"/>
    <property type="match status" value="1"/>
</dbReference>
<feature type="domain" description="Metallo-beta-lactamase" evidence="11">
    <location>
        <begin position="57"/>
        <end position="196"/>
    </location>
</feature>
<evidence type="ECO:0000259" key="11">
    <source>
        <dbReference type="SMART" id="SM00849"/>
    </source>
</evidence>
<dbReference type="GO" id="GO:0031123">
    <property type="term" value="P:RNA 3'-end processing"/>
    <property type="evidence" value="ECO:0007669"/>
    <property type="project" value="UniProtKB-ARBA"/>
</dbReference>
<feature type="region of interest" description="Disordered" evidence="10">
    <location>
        <begin position="226"/>
        <end position="262"/>
    </location>
</feature>
<evidence type="ECO:0000256" key="2">
    <source>
        <dbReference type="ARBA" id="ARBA00001947"/>
    </source>
</evidence>
<dbReference type="EMBL" id="SEYY01000164">
    <property type="protein sequence ID" value="KAB7507886.1"/>
    <property type="molecule type" value="Genomic_DNA"/>
</dbReference>
<dbReference type="InterPro" id="IPR001279">
    <property type="entry name" value="Metallo-B-lactamas"/>
</dbReference>
<organism evidence="12 13">
    <name type="scientific">Armadillidium nasatum</name>
    <dbReference type="NCBI Taxonomy" id="96803"/>
    <lineage>
        <taxon>Eukaryota</taxon>
        <taxon>Metazoa</taxon>
        <taxon>Ecdysozoa</taxon>
        <taxon>Arthropoda</taxon>
        <taxon>Crustacea</taxon>
        <taxon>Multicrustacea</taxon>
        <taxon>Malacostraca</taxon>
        <taxon>Eumalacostraca</taxon>
        <taxon>Peracarida</taxon>
        <taxon>Isopoda</taxon>
        <taxon>Oniscidea</taxon>
        <taxon>Crinocheta</taxon>
        <taxon>Armadillidiidae</taxon>
        <taxon>Armadillidium</taxon>
    </lineage>
</organism>
<reference evidence="12 13" key="1">
    <citation type="journal article" date="2019" name="PLoS Biol.">
        <title>Sex chromosomes control vertical transmission of feminizing Wolbachia symbionts in an isopod.</title>
        <authorList>
            <person name="Becking T."/>
            <person name="Chebbi M.A."/>
            <person name="Giraud I."/>
            <person name="Moumen B."/>
            <person name="Laverre T."/>
            <person name="Caubet Y."/>
            <person name="Peccoud J."/>
            <person name="Gilbert C."/>
            <person name="Cordaux R."/>
        </authorList>
    </citation>
    <scope>NUCLEOTIDE SEQUENCE [LARGE SCALE GENOMIC DNA]</scope>
    <source>
        <strain evidence="12">ANa2</strain>
        <tissue evidence="12">Whole body excluding digestive tract and cuticle</tissue>
    </source>
</reference>
<name>A0A5N5TP04_9CRUS</name>
<accession>A0A5N5TP04</accession>
<evidence type="ECO:0000256" key="4">
    <source>
        <dbReference type="ARBA" id="ARBA00006759"/>
    </source>
</evidence>
<keyword evidence="13" id="KW-1185">Reference proteome</keyword>
<dbReference type="AlphaFoldDB" id="A0A5N5TP04"/>
<dbReference type="GO" id="GO:0004416">
    <property type="term" value="F:hydroxyacylglutathione hydrolase activity"/>
    <property type="evidence" value="ECO:0007669"/>
    <property type="project" value="UniProtKB-EC"/>
</dbReference>
<dbReference type="EC" id="3.1.2.6" evidence="5"/>
<protein>
    <recommendedName>
        <fullName evidence="5">hydroxyacylglutathione hydrolase</fullName>
        <ecNumber evidence="5">3.1.2.6</ecNumber>
    </recommendedName>
    <alternativeName>
        <fullName evidence="9">Glyoxalase II</fullName>
    </alternativeName>
</protein>
<dbReference type="Proteomes" id="UP000326759">
    <property type="component" value="Unassembled WGS sequence"/>
</dbReference>
<evidence type="ECO:0000256" key="9">
    <source>
        <dbReference type="ARBA" id="ARBA00031044"/>
    </source>
</evidence>
<comment type="catalytic activity">
    <reaction evidence="1">
        <text>an S-(2-hydroxyacyl)glutathione + H2O = a 2-hydroxy carboxylate + glutathione + H(+)</text>
        <dbReference type="Rhea" id="RHEA:21864"/>
        <dbReference type="ChEBI" id="CHEBI:15377"/>
        <dbReference type="ChEBI" id="CHEBI:15378"/>
        <dbReference type="ChEBI" id="CHEBI:57925"/>
        <dbReference type="ChEBI" id="CHEBI:58896"/>
        <dbReference type="ChEBI" id="CHEBI:71261"/>
        <dbReference type="EC" id="3.1.2.6"/>
    </reaction>
</comment>
<dbReference type="Gene3D" id="3.60.15.10">
    <property type="entry name" value="Ribonuclease Z/Hydroxyacylglutathione hydrolase-like"/>
    <property type="match status" value="1"/>
</dbReference>
<evidence type="ECO:0000256" key="3">
    <source>
        <dbReference type="ARBA" id="ARBA00004963"/>
    </source>
</evidence>
<dbReference type="PANTHER" id="PTHR11935">
    <property type="entry name" value="BETA LACTAMASE DOMAIN"/>
    <property type="match status" value="1"/>
</dbReference>
<proteinExistence type="inferred from homology"/>
<dbReference type="CDD" id="cd07723">
    <property type="entry name" value="hydroxyacylglutathione_hydrolase_MBL-fold"/>
    <property type="match status" value="1"/>
</dbReference>
<evidence type="ECO:0000313" key="13">
    <source>
        <dbReference type="Proteomes" id="UP000326759"/>
    </source>
</evidence>
<dbReference type="InterPro" id="IPR036866">
    <property type="entry name" value="RibonucZ/Hydroxyglut_hydro"/>
</dbReference>
<comment type="similarity">
    <text evidence="4">Belongs to the metallo-beta-lactamase superfamily. Glyoxalase II family.</text>
</comment>
<evidence type="ECO:0000313" key="12">
    <source>
        <dbReference type="EMBL" id="KAB7507886.1"/>
    </source>
</evidence>
<evidence type="ECO:0000256" key="5">
    <source>
        <dbReference type="ARBA" id="ARBA00011917"/>
    </source>
</evidence>
<dbReference type="SMART" id="SM00849">
    <property type="entry name" value="Lactamase_B"/>
    <property type="match status" value="1"/>
</dbReference>
<dbReference type="InterPro" id="IPR035680">
    <property type="entry name" value="Clx_II_MBL"/>
</dbReference>
<evidence type="ECO:0000256" key="10">
    <source>
        <dbReference type="SAM" id="MobiDB-lite"/>
    </source>
</evidence>
<keyword evidence="8" id="KW-0862">Zinc</keyword>
<gene>
    <name evidence="12" type="primary">hagh</name>
    <name evidence="12" type="ORF">Anas_05285</name>
</gene>
<dbReference type="OrthoDB" id="515692at2759"/>
<keyword evidence="6" id="KW-0479">Metal-binding</keyword>
<dbReference type="InterPro" id="IPR032282">
    <property type="entry name" value="HAGH_C"/>
</dbReference>
<evidence type="ECO:0000256" key="8">
    <source>
        <dbReference type="ARBA" id="ARBA00022833"/>
    </source>
</evidence>
<keyword evidence="7 12" id="KW-0378">Hydrolase</keyword>
<comment type="caution">
    <text evidence="12">The sequence shown here is derived from an EMBL/GenBank/DDBJ whole genome shotgun (WGS) entry which is preliminary data.</text>
</comment>